<sequence length="236" mass="26828">MIRYINPFKTFAILSFFMAFILLQSKGLYAQDRGDLSKSELEELQDENLNYLMQINEIVKDYPTFSYSYSMKDGKLDNVTVTGVDHEINRKRLEVVLFDLKSNRNKMKSSTNRMGVFYSVDKEASFEGGEKALENTLLSNIKYPEGAKDWGLEGTIYVRFVVDANGEIPFASTTSNIETAMDFYVEDLEEQAIKAIKATEGKWKPAEINNVEVASLSVLPITFNLKTNPSFPTMIK</sequence>
<dbReference type="AlphaFoldDB" id="A0A1W2H8Y7"/>
<dbReference type="GO" id="GO:0055085">
    <property type="term" value="P:transmembrane transport"/>
    <property type="evidence" value="ECO:0007669"/>
    <property type="project" value="InterPro"/>
</dbReference>
<evidence type="ECO:0000313" key="3">
    <source>
        <dbReference type="Proteomes" id="UP000192333"/>
    </source>
</evidence>
<name>A0A1W2H8Y7_9BACT</name>
<dbReference type="Pfam" id="PF03544">
    <property type="entry name" value="TonB_C"/>
    <property type="match status" value="1"/>
</dbReference>
<dbReference type="RefSeq" id="WP_084122078.1">
    <property type="nucleotide sequence ID" value="NZ_LT838813.1"/>
</dbReference>
<evidence type="ECO:0000259" key="1">
    <source>
        <dbReference type="Pfam" id="PF03544"/>
    </source>
</evidence>
<evidence type="ECO:0000313" key="2">
    <source>
        <dbReference type="EMBL" id="SMD45329.1"/>
    </source>
</evidence>
<accession>A0A1W2H8Y7</accession>
<keyword evidence="3" id="KW-1185">Reference proteome</keyword>
<protein>
    <submittedName>
        <fullName evidence="2">TonB protein C-terminal</fullName>
    </submittedName>
</protein>
<feature type="domain" description="TonB C-terminal" evidence="1">
    <location>
        <begin position="140"/>
        <end position="225"/>
    </location>
</feature>
<reference evidence="3" key="1">
    <citation type="submission" date="2017-04" db="EMBL/GenBank/DDBJ databases">
        <authorList>
            <person name="Varghese N."/>
            <person name="Submissions S."/>
        </authorList>
    </citation>
    <scope>NUCLEOTIDE SEQUENCE [LARGE SCALE GENOMIC DNA]</scope>
    <source>
        <strain evidence="3">DSM 16537</strain>
    </source>
</reference>
<gene>
    <name evidence="2" type="ORF">SAMN00777080_3978</name>
</gene>
<dbReference type="STRING" id="758820.SAMN00777080_3978"/>
<dbReference type="Proteomes" id="UP000192333">
    <property type="component" value="Chromosome I"/>
</dbReference>
<dbReference type="SUPFAM" id="SSF74653">
    <property type="entry name" value="TolA/TonB C-terminal domain"/>
    <property type="match status" value="1"/>
</dbReference>
<proteinExistence type="predicted"/>
<organism evidence="2 3">
    <name type="scientific">Aquiflexum balticum DSM 16537</name>
    <dbReference type="NCBI Taxonomy" id="758820"/>
    <lineage>
        <taxon>Bacteria</taxon>
        <taxon>Pseudomonadati</taxon>
        <taxon>Bacteroidota</taxon>
        <taxon>Cytophagia</taxon>
        <taxon>Cytophagales</taxon>
        <taxon>Cyclobacteriaceae</taxon>
        <taxon>Aquiflexum</taxon>
    </lineage>
</organism>
<dbReference type="Gene3D" id="3.30.1150.10">
    <property type="match status" value="1"/>
</dbReference>
<dbReference type="InterPro" id="IPR037682">
    <property type="entry name" value="TonB_C"/>
</dbReference>
<dbReference type="EMBL" id="LT838813">
    <property type="protein sequence ID" value="SMD45329.1"/>
    <property type="molecule type" value="Genomic_DNA"/>
</dbReference>
<dbReference type="OrthoDB" id="837968at2"/>